<feature type="transmembrane region" description="Helical" evidence="1">
    <location>
        <begin position="344"/>
        <end position="364"/>
    </location>
</feature>
<comment type="caution">
    <text evidence="3">The sequence shown here is derived from an EMBL/GenBank/DDBJ whole genome shotgun (WGS) entry which is preliminary data.</text>
</comment>
<accession>A0AAW1P8Q2</accession>
<dbReference type="PANTHER" id="PTHR46706:SF12">
    <property type="entry name" value="PROTEIN QUA-1-RELATED"/>
    <property type="match status" value="1"/>
</dbReference>
<feature type="signal peptide" evidence="2">
    <location>
        <begin position="1"/>
        <end position="24"/>
    </location>
</feature>
<gene>
    <name evidence="3" type="ORF">WJX72_011696</name>
</gene>
<evidence type="ECO:0000313" key="4">
    <source>
        <dbReference type="Proteomes" id="UP001489004"/>
    </source>
</evidence>
<evidence type="ECO:0000256" key="1">
    <source>
        <dbReference type="SAM" id="Phobius"/>
    </source>
</evidence>
<dbReference type="AlphaFoldDB" id="A0AAW1P8Q2"/>
<keyword evidence="1" id="KW-1133">Transmembrane helix</keyword>
<protein>
    <submittedName>
        <fullName evidence="3">Uncharacterized protein</fullName>
    </submittedName>
</protein>
<keyword evidence="2" id="KW-0732">Signal</keyword>
<organism evidence="3 4">
    <name type="scientific">[Myrmecia] bisecta</name>
    <dbReference type="NCBI Taxonomy" id="41462"/>
    <lineage>
        <taxon>Eukaryota</taxon>
        <taxon>Viridiplantae</taxon>
        <taxon>Chlorophyta</taxon>
        <taxon>core chlorophytes</taxon>
        <taxon>Trebouxiophyceae</taxon>
        <taxon>Trebouxiales</taxon>
        <taxon>Trebouxiaceae</taxon>
        <taxon>Myrmecia</taxon>
    </lineage>
</organism>
<keyword evidence="1" id="KW-0472">Membrane</keyword>
<dbReference type="InterPro" id="IPR036844">
    <property type="entry name" value="Hint_dom_sf"/>
</dbReference>
<keyword evidence="4" id="KW-1185">Reference proteome</keyword>
<dbReference type="SUPFAM" id="SSF51294">
    <property type="entry name" value="Hedgehog/intein (Hint) domain"/>
    <property type="match status" value="1"/>
</dbReference>
<sequence>MATVSCRSTALAMLGYLLLTTAAGQGTLNLVANTPQPGQNTFISQLASALLGGPTPGLFWGSVTAADVNAASAGDKHWRLWNAQLSAGVETAFMDAGGRRSAVICDSDPAFVTKNGCGVFLTGPDISSLYTQGVSNITTGSGRKLAGAGGTGCAAGGAVTGGIALVGAAQGIAGVTAACAVIAPPLLPFCLLGGATAAIVTVGIPVATGALVGCVSNVASGSAAMGCFPGDALVELESGGISRMDQLRIGDAILVTGVRTAVAMGLFNPFTTGGHLVVDGVLVSAHSAWFMDHAFKWLGVSASHLPAVYQAVMAPARALYHLLGDQRSRQLDATLNLSSSGTCGYPVAMAAGLLLLALPLAACWRCFMANKSLLPGNKLV</sequence>
<dbReference type="EMBL" id="JALJOR010000018">
    <property type="protein sequence ID" value="KAK9804417.1"/>
    <property type="molecule type" value="Genomic_DNA"/>
</dbReference>
<evidence type="ECO:0000313" key="3">
    <source>
        <dbReference type="EMBL" id="KAK9804417.1"/>
    </source>
</evidence>
<proteinExistence type="predicted"/>
<reference evidence="3 4" key="1">
    <citation type="journal article" date="2024" name="Nat. Commun.">
        <title>Phylogenomics reveals the evolutionary origins of lichenization in chlorophyte algae.</title>
        <authorList>
            <person name="Puginier C."/>
            <person name="Libourel C."/>
            <person name="Otte J."/>
            <person name="Skaloud P."/>
            <person name="Haon M."/>
            <person name="Grisel S."/>
            <person name="Petersen M."/>
            <person name="Berrin J.G."/>
            <person name="Delaux P.M."/>
            <person name="Dal Grande F."/>
            <person name="Keller J."/>
        </authorList>
    </citation>
    <scope>NUCLEOTIDE SEQUENCE [LARGE SCALE GENOMIC DNA]</scope>
    <source>
        <strain evidence="3 4">SAG 2043</strain>
    </source>
</reference>
<feature type="chain" id="PRO_5043576024" evidence="2">
    <location>
        <begin position="25"/>
        <end position="380"/>
    </location>
</feature>
<evidence type="ECO:0000256" key="2">
    <source>
        <dbReference type="SAM" id="SignalP"/>
    </source>
</evidence>
<dbReference type="InterPro" id="IPR052140">
    <property type="entry name" value="Dev_Signal_Hedgehog-like"/>
</dbReference>
<dbReference type="Gene3D" id="2.170.16.10">
    <property type="entry name" value="Hedgehog/Intein (Hint) domain"/>
    <property type="match status" value="1"/>
</dbReference>
<name>A0AAW1P8Q2_9CHLO</name>
<keyword evidence="1" id="KW-0812">Transmembrane</keyword>
<dbReference type="PANTHER" id="PTHR46706">
    <property type="entry name" value="PROTEIN QUA-1-RELATED"/>
    <property type="match status" value="1"/>
</dbReference>
<dbReference type="Proteomes" id="UP001489004">
    <property type="component" value="Unassembled WGS sequence"/>
</dbReference>